<protein>
    <submittedName>
        <fullName evidence="2">Helix-turn-helix transcriptional regulator</fullName>
    </submittedName>
</protein>
<dbReference type="CDD" id="cd00093">
    <property type="entry name" value="HTH_XRE"/>
    <property type="match status" value="1"/>
</dbReference>
<dbReference type="Gene3D" id="1.10.260.40">
    <property type="entry name" value="lambda repressor-like DNA-binding domains"/>
    <property type="match status" value="1"/>
</dbReference>
<comment type="caution">
    <text evidence="2">The sequence shown here is derived from an EMBL/GenBank/DDBJ whole genome shotgun (WGS) entry which is preliminary data.</text>
</comment>
<dbReference type="Pfam" id="PF01381">
    <property type="entry name" value="HTH_3"/>
    <property type="match status" value="1"/>
</dbReference>
<dbReference type="InterPro" id="IPR001387">
    <property type="entry name" value="Cro/C1-type_HTH"/>
</dbReference>
<proteinExistence type="predicted"/>
<dbReference type="EMBL" id="JAGPXE010000021">
    <property type="protein sequence ID" value="MBQ0928607.1"/>
    <property type="molecule type" value="Genomic_DNA"/>
</dbReference>
<dbReference type="InterPro" id="IPR011990">
    <property type="entry name" value="TPR-like_helical_dom_sf"/>
</dbReference>
<name>A0ABS5DQR3_9PSEU</name>
<dbReference type="Proteomes" id="UP000674084">
    <property type="component" value="Unassembled WGS sequence"/>
</dbReference>
<dbReference type="PROSITE" id="PS50943">
    <property type="entry name" value="HTH_CROC1"/>
    <property type="match status" value="1"/>
</dbReference>
<organism evidence="2 3">
    <name type="scientific">Saccharopolyspora endophytica</name>
    <dbReference type="NCBI Taxonomy" id="543886"/>
    <lineage>
        <taxon>Bacteria</taxon>
        <taxon>Bacillati</taxon>
        <taxon>Actinomycetota</taxon>
        <taxon>Actinomycetes</taxon>
        <taxon>Pseudonocardiales</taxon>
        <taxon>Pseudonocardiaceae</taxon>
        <taxon>Saccharopolyspora</taxon>
    </lineage>
</organism>
<evidence type="ECO:0000313" key="2">
    <source>
        <dbReference type="EMBL" id="MBQ0928607.1"/>
    </source>
</evidence>
<feature type="domain" description="HTH cro/C1-type" evidence="1">
    <location>
        <begin position="8"/>
        <end position="62"/>
    </location>
</feature>
<dbReference type="RefSeq" id="WP_210973613.1">
    <property type="nucleotide sequence ID" value="NZ_JAGPXE010000021.1"/>
</dbReference>
<dbReference type="SMART" id="SM00530">
    <property type="entry name" value="HTH_XRE"/>
    <property type="match status" value="1"/>
</dbReference>
<evidence type="ECO:0000259" key="1">
    <source>
        <dbReference type="PROSITE" id="PS50943"/>
    </source>
</evidence>
<accession>A0ABS5DQR3</accession>
<dbReference type="InterPro" id="IPR010982">
    <property type="entry name" value="Lambda_DNA-bd_dom_sf"/>
</dbReference>
<reference evidence="2 3" key="1">
    <citation type="submission" date="2021-04" db="EMBL/GenBank/DDBJ databases">
        <title>Whole-genome sequencing of Saccharopolyspora endophytica KCTC 19397.</title>
        <authorList>
            <person name="Ay H."/>
            <person name="Saygin H."/>
            <person name="Sahin N."/>
        </authorList>
    </citation>
    <scope>NUCLEOTIDE SEQUENCE [LARGE SCALE GENOMIC DNA]</scope>
    <source>
        <strain evidence="2 3">KCTC 19397</strain>
    </source>
</reference>
<sequence>MVRRRHDLAERRRSRGYSRESLAAELGVSPDAVRDWERAKWDPAPRRRPALAQALGWTLDQLDEALDVSDIELVQGPASADDRVWARNVDPDHVLSYFAEQWHALVKADNVVGPSHALHGVQQNIPLLTTLIDHGPQDARQRALRLAAQYAESASWLHEDLGDLFTARHWAEQALHLARTGGDRDLVTWTHYRRAQQTLPTTSSRAAPQTAHRVLERLARAHDEGEPQASMRAALDAQHALALGTLGHETSAHRMLDRAHDYAEDHDAGDARSGHGAFATANWVALQRAWCWTVTGRPRKAAALFDASLEQLSSVYQRDRAAHLVRYAITLREAGRIDAAADQARTAWGLARAVSSGRCAAEVRAVAESLRPHRRVPEVAELIAAVTVTGEK</sequence>
<dbReference type="SUPFAM" id="SSF47413">
    <property type="entry name" value="lambda repressor-like DNA-binding domains"/>
    <property type="match status" value="1"/>
</dbReference>
<dbReference type="SUPFAM" id="SSF48452">
    <property type="entry name" value="TPR-like"/>
    <property type="match status" value="1"/>
</dbReference>
<keyword evidence="3" id="KW-1185">Reference proteome</keyword>
<gene>
    <name evidence="2" type="ORF">KBO27_32080</name>
</gene>
<evidence type="ECO:0000313" key="3">
    <source>
        <dbReference type="Proteomes" id="UP000674084"/>
    </source>
</evidence>